<dbReference type="Pfam" id="PF02050">
    <property type="entry name" value="FliJ"/>
    <property type="match status" value="1"/>
</dbReference>
<dbReference type="EMBL" id="JBCGCU010000007">
    <property type="protein sequence ID" value="MEM0515321.1"/>
    <property type="molecule type" value="Genomic_DNA"/>
</dbReference>
<gene>
    <name evidence="11" type="primary">fliJ</name>
    <name evidence="11" type="ORF">WCN91_07730</name>
</gene>
<comment type="subcellular location">
    <subcellularLocation>
        <location evidence="1">Cell membrane</location>
        <topology evidence="1">Peripheral membrane protein</topology>
        <orientation evidence="1">Cytoplasmic side</orientation>
    </subcellularLocation>
</comment>
<keyword evidence="10" id="KW-1006">Bacterial flagellum protein export</keyword>
<dbReference type="InterPro" id="IPR053716">
    <property type="entry name" value="Flag_assembly_chemotaxis_eff"/>
</dbReference>
<dbReference type="RefSeq" id="WP_342677872.1">
    <property type="nucleotide sequence ID" value="NZ_JBCGCU010000007.1"/>
</dbReference>
<sequence>MAKLVVLHKLESDKEERLRADFLGAQQHHRLQQQKLQGLTQFRSEYMSQLMSKAQAGLSSAGFSHYQNFIAKIEQAIAQQSQTVETAKRVMQQRQQLWQQQRIRSEAVAKLIAKKEQQKQVAMAKAEQKMLDEFSINQFFARRLAQGSSS</sequence>
<comment type="similarity">
    <text evidence="2">Belongs to the FliJ family.</text>
</comment>
<keyword evidence="7" id="KW-1005">Bacterial flagellum biogenesis</keyword>
<evidence type="ECO:0000256" key="6">
    <source>
        <dbReference type="ARBA" id="ARBA00022500"/>
    </source>
</evidence>
<dbReference type="PANTHER" id="PTHR38786:SF1">
    <property type="entry name" value="FLAGELLAR FLIJ PROTEIN"/>
    <property type="match status" value="1"/>
</dbReference>
<keyword evidence="8" id="KW-0653">Protein transport</keyword>
<evidence type="ECO:0000256" key="8">
    <source>
        <dbReference type="ARBA" id="ARBA00022927"/>
    </source>
</evidence>
<name>A0ABU9MWV4_9GAMM</name>
<keyword evidence="4" id="KW-0813">Transport</keyword>
<keyword evidence="5" id="KW-1003">Cell membrane</keyword>
<protein>
    <recommendedName>
        <fullName evidence="3">Flagellar FliJ protein</fullName>
    </recommendedName>
</protein>
<organism evidence="11 12">
    <name type="scientific">Pseudoalteromonas qingdaonensis</name>
    <dbReference type="NCBI Taxonomy" id="3131913"/>
    <lineage>
        <taxon>Bacteria</taxon>
        <taxon>Pseudomonadati</taxon>
        <taxon>Pseudomonadota</taxon>
        <taxon>Gammaproteobacteria</taxon>
        <taxon>Alteromonadales</taxon>
        <taxon>Pseudoalteromonadaceae</taxon>
        <taxon>Pseudoalteromonas</taxon>
    </lineage>
</organism>
<keyword evidence="11" id="KW-0969">Cilium</keyword>
<evidence type="ECO:0000256" key="3">
    <source>
        <dbReference type="ARBA" id="ARBA00020392"/>
    </source>
</evidence>
<evidence type="ECO:0000256" key="7">
    <source>
        <dbReference type="ARBA" id="ARBA00022795"/>
    </source>
</evidence>
<proteinExistence type="inferred from homology"/>
<dbReference type="PANTHER" id="PTHR38786">
    <property type="entry name" value="FLAGELLAR FLIJ PROTEIN"/>
    <property type="match status" value="1"/>
</dbReference>
<keyword evidence="6" id="KW-0145">Chemotaxis</keyword>
<evidence type="ECO:0000256" key="9">
    <source>
        <dbReference type="ARBA" id="ARBA00023136"/>
    </source>
</evidence>
<evidence type="ECO:0000256" key="10">
    <source>
        <dbReference type="ARBA" id="ARBA00023225"/>
    </source>
</evidence>
<reference evidence="11 12" key="1">
    <citation type="submission" date="2024-03" db="EMBL/GenBank/DDBJ databases">
        <title>Pseudoalteromonas qingdaonensis sp. nov., isolated from the intestines of marine benthic organisms.</title>
        <authorList>
            <person name="Lin X."/>
            <person name="Fang S."/>
            <person name="Hu X."/>
        </authorList>
    </citation>
    <scope>NUCLEOTIDE SEQUENCE [LARGE SCALE GENOMIC DNA]</scope>
    <source>
        <strain evidence="11 12">YIC-827</strain>
    </source>
</reference>
<dbReference type="InterPro" id="IPR052570">
    <property type="entry name" value="FliJ"/>
</dbReference>
<keyword evidence="11" id="KW-0966">Cell projection</keyword>
<accession>A0ABU9MWV4</accession>
<evidence type="ECO:0000313" key="12">
    <source>
        <dbReference type="Proteomes" id="UP001447008"/>
    </source>
</evidence>
<dbReference type="NCBIfam" id="TIGR02473">
    <property type="entry name" value="flagell_FliJ"/>
    <property type="match status" value="1"/>
</dbReference>
<keyword evidence="11" id="KW-0282">Flagellum</keyword>
<evidence type="ECO:0000313" key="11">
    <source>
        <dbReference type="EMBL" id="MEM0515321.1"/>
    </source>
</evidence>
<evidence type="ECO:0000256" key="2">
    <source>
        <dbReference type="ARBA" id="ARBA00010004"/>
    </source>
</evidence>
<evidence type="ECO:0000256" key="1">
    <source>
        <dbReference type="ARBA" id="ARBA00004413"/>
    </source>
</evidence>
<keyword evidence="9" id="KW-0472">Membrane</keyword>
<dbReference type="Gene3D" id="1.10.287.1700">
    <property type="match status" value="1"/>
</dbReference>
<keyword evidence="12" id="KW-1185">Reference proteome</keyword>
<evidence type="ECO:0000256" key="4">
    <source>
        <dbReference type="ARBA" id="ARBA00022448"/>
    </source>
</evidence>
<dbReference type="Proteomes" id="UP001447008">
    <property type="component" value="Unassembled WGS sequence"/>
</dbReference>
<comment type="caution">
    <text evidence="11">The sequence shown here is derived from an EMBL/GenBank/DDBJ whole genome shotgun (WGS) entry which is preliminary data.</text>
</comment>
<dbReference type="InterPro" id="IPR012823">
    <property type="entry name" value="Flagell_FliJ"/>
</dbReference>
<evidence type="ECO:0000256" key="5">
    <source>
        <dbReference type="ARBA" id="ARBA00022475"/>
    </source>
</evidence>